<dbReference type="Pfam" id="PF01597">
    <property type="entry name" value="GCV_H"/>
    <property type="match status" value="1"/>
</dbReference>
<dbReference type="GO" id="GO:0016607">
    <property type="term" value="C:nuclear speck"/>
    <property type="evidence" value="ECO:0007669"/>
    <property type="project" value="UniProtKB-SubCell"/>
</dbReference>
<dbReference type="GO" id="GO:0048813">
    <property type="term" value="P:dendrite morphogenesis"/>
    <property type="evidence" value="ECO:0007669"/>
    <property type="project" value="TreeGrafter"/>
</dbReference>
<comment type="subcellular location">
    <subcellularLocation>
        <location evidence="1">Cell projection</location>
        <location evidence="1">Dendrite</location>
    </subcellularLocation>
    <subcellularLocation>
        <location evidence="3">Cell projection</location>
        <location evidence="3">Growth cone</location>
    </subcellularLocation>
    <subcellularLocation>
        <location evidence="2">Nucleus speckle</location>
    </subcellularLocation>
</comment>
<protein>
    <recommendedName>
        <fullName evidence="5">Protein Abitram</fullName>
    </recommendedName>
    <alternativeName>
        <fullName evidence="8">Actin-binding transcription modulator</fullName>
    </alternativeName>
    <alternativeName>
        <fullName evidence="9">Protein Simiate</fullName>
    </alternativeName>
</protein>
<dbReference type="AlphaFoldDB" id="A0AAD8A1S9"/>
<name>A0AAD8A1S9_DIPPU</name>
<dbReference type="PANTHER" id="PTHR13651:SF0">
    <property type="entry name" value="PROTEIN ABITRAM"/>
    <property type="match status" value="1"/>
</dbReference>
<evidence type="ECO:0000256" key="1">
    <source>
        <dbReference type="ARBA" id="ARBA00004279"/>
    </source>
</evidence>
<dbReference type="InterPro" id="IPR011053">
    <property type="entry name" value="Single_hybrid_motif"/>
</dbReference>
<dbReference type="FunFam" id="2.40.50.100:FF:000048">
    <property type="entry name" value="Protein Abitram"/>
    <property type="match status" value="1"/>
</dbReference>
<dbReference type="Proteomes" id="UP001233999">
    <property type="component" value="Unassembled WGS sequence"/>
</dbReference>
<keyword evidence="6" id="KW-0539">Nucleus</keyword>
<reference evidence="10" key="2">
    <citation type="submission" date="2023-05" db="EMBL/GenBank/DDBJ databases">
        <authorList>
            <person name="Fouks B."/>
        </authorList>
    </citation>
    <scope>NUCLEOTIDE SEQUENCE</scope>
    <source>
        <strain evidence="10">Stay&amp;Tobe</strain>
        <tissue evidence="10">Testes</tissue>
    </source>
</reference>
<dbReference type="InterPro" id="IPR033753">
    <property type="entry name" value="GCV_H/Fam206"/>
</dbReference>
<dbReference type="GO" id="GO:0030426">
    <property type="term" value="C:growth cone"/>
    <property type="evidence" value="ECO:0007669"/>
    <property type="project" value="UniProtKB-SubCell"/>
</dbReference>
<evidence type="ECO:0000256" key="3">
    <source>
        <dbReference type="ARBA" id="ARBA00004624"/>
    </source>
</evidence>
<dbReference type="Gene3D" id="2.40.50.100">
    <property type="match status" value="1"/>
</dbReference>
<dbReference type="GO" id="GO:0030027">
    <property type="term" value="C:lamellipodium"/>
    <property type="evidence" value="ECO:0007669"/>
    <property type="project" value="TreeGrafter"/>
</dbReference>
<dbReference type="GO" id="GO:0030833">
    <property type="term" value="P:regulation of actin filament polymerization"/>
    <property type="evidence" value="ECO:0007669"/>
    <property type="project" value="TreeGrafter"/>
</dbReference>
<dbReference type="InterPro" id="IPR039169">
    <property type="entry name" value="Abitram"/>
</dbReference>
<evidence type="ECO:0000313" key="10">
    <source>
        <dbReference type="EMBL" id="KAJ9590808.1"/>
    </source>
</evidence>
<dbReference type="SUPFAM" id="SSF51230">
    <property type="entry name" value="Single hybrid motif"/>
    <property type="match status" value="1"/>
</dbReference>
<dbReference type="PANTHER" id="PTHR13651">
    <property type="entry name" value="PROTEIN ABITRAM"/>
    <property type="match status" value="1"/>
</dbReference>
<evidence type="ECO:0000313" key="11">
    <source>
        <dbReference type="Proteomes" id="UP001233999"/>
    </source>
</evidence>
<comment type="similarity">
    <text evidence="4">Belongs to the ABITRAM family.</text>
</comment>
<evidence type="ECO:0000256" key="2">
    <source>
        <dbReference type="ARBA" id="ARBA00004324"/>
    </source>
</evidence>
<dbReference type="GO" id="GO:0051015">
    <property type="term" value="F:actin filament binding"/>
    <property type="evidence" value="ECO:0007669"/>
    <property type="project" value="TreeGrafter"/>
</dbReference>
<dbReference type="GO" id="GO:0030425">
    <property type="term" value="C:dendrite"/>
    <property type="evidence" value="ECO:0007669"/>
    <property type="project" value="UniProtKB-SubCell"/>
</dbReference>
<proteinExistence type="inferred from homology"/>
<evidence type="ECO:0000256" key="5">
    <source>
        <dbReference type="ARBA" id="ARBA00019325"/>
    </source>
</evidence>
<evidence type="ECO:0000256" key="9">
    <source>
        <dbReference type="ARBA" id="ARBA00030786"/>
    </source>
</evidence>
<accession>A0AAD8A1S9</accession>
<keyword evidence="7" id="KW-0966">Cell projection</keyword>
<evidence type="ECO:0000256" key="4">
    <source>
        <dbReference type="ARBA" id="ARBA00010764"/>
    </source>
</evidence>
<keyword evidence="11" id="KW-1185">Reference proteome</keyword>
<sequence length="191" mass="21476">MTEVAVMNGGNNLIPIEDTVEEFNEFQTVTERYYTPRFCVDVGGNKGEDQCILFHSNRICLVTLASSHPVLQHNKEIKKIDFQVSANVDRMKNKVSGKGKHGAQFLQPNSPLCYIECKDGSKYTVESCIKGKLVEMNDALIADPKLLINKPDAEGYIAIVLPNITNSDQQKEELLTLEEYYDVLKKRNSCS</sequence>
<reference evidence="10" key="1">
    <citation type="journal article" date="2023" name="IScience">
        <title>Live-bearing cockroach genome reveals convergent evolutionary mechanisms linked to viviparity in insects and beyond.</title>
        <authorList>
            <person name="Fouks B."/>
            <person name="Harrison M.C."/>
            <person name="Mikhailova A.A."/>
            <person name="Marchal E."/>
            <person name="English S."/>
            <person name="Carruthers M."/>
            <person name="Jennings E.C."/>
            <person name="Chiamaka E.L."/>
            <person name="Frigard R.A."/>
            <person name="Pippel M."/>
            <person name="Attardo G.M."/>
            <person name="Benoit J.B."/>
            <person name="Bornberg-Bauer E."/>
            <person name="Tobe S.S."/>
        </authorList>
    </citation>
    <scope>NUCLEOTIDE SEQUENCE</scope>
    <source>
        <strain evidence="10">Stay&amp;Tobe</strain>
    </source>
</reference>
<dbReference type="GO" id="GO:0051489">
    <property type="term" value="P:regulation of filopodium assembly"/>
    <property type="evidence" value="ECO:0007669"/>
    <property type="project" value="TreeGrafter"/>
</dbReference>
<dbReference type="EMBL" id="JASPKZ010004195">
    <property type="protein sequence ID" value="KAJ9590808.1"/>
    <property type="molecule type" value="Genomic_DNA"/>
</dbReference>
<evidence type="ECO:0000256" key="6">
    <source>
        <dbReference type="ARBA" id="ARBA00023242"/>
    </source>
</evidence>
<evidence type="ECO:0000256" key="7">
    <source>
        <dbReference type="ARBA" id="ARBA00023273"/>
    </source>
</evidence>
<gene>
    <name evidence="10" type="ORF">L9F63_016194</name>
</gene>
<comment type="caution">
    <text evidence="10">The sequence shown here is derived from an EMBL/GenBank/DDBJ whole genome shotgun (WGS) entry which is preliminary data.</text>
</comment>
<dbReference type="GO" id="GO:0003785">
    <property type="term" value="F:actin monomer binding"/>
    <property type="evidence" value="ECO:0007669"/>
    <property type="project" value="TreeGrafter"/>
</dbReference>
<evidence type="ECO:0000256" key="8">
    <source>
        <dbReference type="ARBA" id="ARBA00030463"/>
    </source>
</evidence>
<dbReference type="GO" id="GO:0032433">
    <property type="term" value="C:filopodium tip"/>
    <property type="evidence" value="ECO:0007669"/>
    <property type="project" value="TreeGrafter"/>
</dbReference>
<organism evidence="10 11">
    <name type="scientific">Diploptera punctata</name>
    <name type="common">Pacific beetle cockroach</name>
    <dbReference type="NCBI Taxonomy" id="6984"/>
    <lineage>
        <taxon>Eukaryota</taxon>
        <taxon>Metazoa</taxon>
        <taxon>Ecdysozoa</taxon>
        <taxon>Arthropoda</taxon>
        <taxon>Hexapoda</taxon>
        <taxon>Insecta</taxon>
        <taxon>Pterygota</taxon>
        <taxon>Neoptera</taxon>
        <taxon>Polyneoptera</taxon>
        <taxon>Dictyoptera</taxon>
        <taxon>Blattodea</taxon>
        <taxon>Blaberoidea</taxon>
        <taxon>Blaberidae</taxon>
        <taxon>Diplopterinae</taxon>
        <taxon>Diploptera</taxon>
    </lineage>
</organism>